<keyword evidence="4" id="KW-0342">GTP-binding</keyword>
<dbReference type="InterPro" id="IPR002835">
    <property type="entry name" value="CofC"/>
</dbReference>
<dbReference type="GO" id="GO:0005525">
    <property type="term" value="F:GTP binding"/>
    <property type="evidence" value="ECO:0007669"/>
    <property type="project" value="UniProtKB-KW"/>
</dbReference>
<dbReference type="OrthoDB" id="9151145at2"/>
<evidence type="ECO:0000256" key="1">
    <source>
        <dbReference type="ARBA" id="ARBA00022679"/>
    </source>
</evidence>
<evidence type="ECO:0000313" key="5">
    <source>
        <dbReference type="EMBL" id="SJN23357.1"/>
    </source>
</evidence>
<dbReference type="Pfam" id="PF01983">
    <property type="entry name" value="CofC"/>
    <property type="match status" value="1"/>
</dbReference>
<evidence type="ECO:0008006" key="7">
    <source>
        <dbReference type="Google" id="ProtNLM"/>
    </source>
</evidence>
<evidence type="ECO:0000313" key="6">
    <source>
        <dbReference type="Proteomes" id="UP000196778"/>
    </source>
</evidence>
<dbReference type="InterPro" id="IPR029044">
    <property type="entry name" value="Nucleotide-diphossugar_trans"/>
</dbReference>
<organism evidence="5 6">
    <name type="scientific">Mycetocola reblochoni REB411</name>
    <dbReference type="NCBI Taxonomy" id="1255698"/>
    <lineage>
        <taxon>Bacteria</taxon>
        <taxon>Bacillati</taxon>
        <taxon>Actinomycetota</taxon>
        <taxon>Actinomycetes</taxon>
        <taxon>Micrococcales</taxon>
        <taxon>Microbacteriaceae</taxon>
        <taxon>Mycetocola</taxon>
    </lineage>
</organism>
<name>A0A1R4ITZ0_9MICO</name>
<evidence type="ECO:0000256" key="3">
    <source>
        <dbReference type="ARBA" id="ARBA00022741"/>
    </source>
</evidence>
<dbReference type="GO" id="GO:0043814">
    <property type="term" value="F:phospholactate guanylyltransferase activity"/>
    <property type="evidence" value="ECO:0007669"/>
    <property type="project" value="InterPro"/>
</dbReference>
<protein>
    <recommendedName>
        <fullName evidence="7">2-phospho-L-lactate guanylyltransferase</fullName>
    </recommendedName>
</protein>
<dbReference type="PANTHER" id="PTHR40392">
    <property type="entry name" value="2-PHOSPHO-L-LACTATE GUANYLYLTRANSFERASE"/>
    <property type="match status" value="1"/>
</dbReference>
<dbReference type="AlphaFoldDB" id="A0A1R4ITZ0"/>
<dbReference type="PANTHER" id="PTHR40392:SF1">
    <property type="entry name" value="2-PHOSPHO-L-LACTATE GUANYLYLTRANSFERASE"/>
    <property type="match status" value="1"/>
</dbReference>
<dbReference type="EMBL" id="FUKR01000022">
    <property type="protein sequence ID" value="SJN23357.1"/>
    <property type="molecule type" value="Genomic_DNA"/>
</dbReference>
<sequence>MGWRLIVPVKGTPGAKSRFAPWLPDPAVRMRLASALAADTVAAAREADGVDELVVVAGGAVLPRFPSGVRLQRQDPSRPGLAAAVEEGLAGLGDGPCAVLLGDLPALRPEEIALALGRADGTARGMVADADAEGTVLLTAAAPELLVARFGGASAARHVAEGHVPLVPLVPLSGPGGRGRARAVSGAVGGRRLHDREPLAGLRRDVDGADALRLADELGLGPATTALLERAQRSGALPALAS</sequence>
<accession>A0A1R4ITZ0</accession>
<keyword evidence="3" id="KW-0547">Nucleotide-binding</keyword>
<reference evidence="6" key="1">
    <citation type="submission" date="2017-02" db="EMBL/GenBank/DDBJ databases">
        <authorList>
            <person name="Dridi B."/>
        </authorList>
    </citation>
    <scope>NUCLEOTIDE SEQUENCE [LARGE SCALE GENOMIC DNA]</scope>
    <source>
        <strain evidence="6">EB411</strain>
    </source>
</reference>
<dbReference type="SUPFAM" id="SSF53448">
    <property type="entry name" value="Nucleotide-diphospho-sugar transferases"/>
    <property type="match status" value="1"/>
</dbReference>
<keyword evidence="6" id="KW-1185">Reference proteome</keyword>
<evidence type="ECO:0000256" key="4">
    <source>
        <dbReference type="ARBA" id="ARBA00023134"/>
    </source>
</evidence>
<proteinExistence type="predicted"/>
<gene>
    <name evidence="5" type="ORF">FM119_03595</name>
</gene>
<dbReference type="Proteomes" id="UP000196778">
    <property type="component" value="Unassembled WGS sequence"/>
</dbReference>
<keyword evidence="2" id="KW-0548">Nucleotidyltransferase</keyword>
<evidence type="ECO:0000256" key="2">
    <source>
        <dbReference type="ARBA" id="ARBA00022695"/>
    </source>
</evidence>
<dbReference type="Gene3D" id="3.90.550.10">
    <property type="entry name" value="Spore Coat Polysaccharide Biosynthesis Protein SpsA, Chain A"/>
    <property type="match status" value="1"/>
</dbReference>
<keyword evidence="1" id="KW-0808">Transferase</keyword>
<dbReference type="RefSeq" id="WP_087136316.1">
    <property type="nucleotide sequence ID" value="NZ_FUKR01000022.1"/>
</dbReference>